<dbReference type="RefSeq" id="WP_119334304.1">
    <property type="nucleotide sequence ID" value="NZ_AP018558.1"/>
</dbReference>
<evidence type="ECO:0000313" key="8">
    <source>
        <dbReference type="EMBL" id="BBD76464.1"/>
    </source>
</evidence>
<dbReference type="PANTHER" id="PTHR30213">
    <property type="entry name" value="INNER MEMBRANE PROTEIN YHJD"/>
    <property type="match status" value="1"/>
</dbReference>
<feature type="transmembrane region" description="Helical" evidence="7">
    <location>
        <begin position="207"/>
        <end position="228"/>
    </location>
</feature>
<feature type="transmembrane region" description="Helical" evidence="7">
    <location>
        <begin position="234"/>
        <end position="267"/>
    </location>
</feature>
<keyword evidence="9" id="KW-1185">Reference proteome</keyword>
<dbReference type="EMBL" id="AP018558">
    <property type="protein sequence ID" value="BBD76464.1"/>
    <property type="molecule type" value="Genomic_DNA"/>
</dbReference>
<dbReference type="PANTHER" id="PTHR30213:SF0">
    <property type="entry name" value="UPF0761 MEMBRANE PROTEIN YIHY"/>
    <property type="match status" value="1"/>
</dbReference>
<evidence type="ECO:0000256" key="1">
    <source>
        <dbReference type="ARBA" id="ARBA00004651"/>
    </source>
</evidence>
<name>A0A2Z6DVK1_HYDTE</name>
<gene>
    <name evidence="8" type="ORF">HPTL_0194</name>
</gene>
<dbReference type="GO" id="GO:0005886">
    <property type="term" value="C:plasma membrane"/>
    <property type="evidence" value="ECO:0007669"/>
    <property type="project" value="UniProtKB-SubCell"/>
</dbReference>
<keyword evidence="5 7" id="KW-0472">Membrane</keyword>
<dbReference type="AlphaFoldDB" id="A0A2Z6DVK1"/>
<dbReference type="KEGG" id="htl:HPTL_0194"/>
<keyword evidence="3 7" id="KW-0812">Transmembrane</keyword>
<evidence type="ECO:0000256" key="2">
    <source>
        <dbReference type="ARBA" id="ARBA00022475"/>
    </source>
</evidence>
<feature type="transmembrane region" description="Helical" evidence="7">
    <location>
        <begin position="134"/>
        <end position="154"/>
    </location>
</feature>
<dbReference type="Pfam" id="PF03631">
    <property type="entry name" value="Virul_fac_BrkB"/>
    <property type="match status" value="1"/>
</dbReference>
<feature type="transmembrane region" description="Helical" evidence="7">
    <location>
        <begin position="96"/>
        <end position="113"/>
    </location>
</feature>
<accession>A0A2Z6DVK1</accession>
<keyword evidence="2" id="KW-1003">Cell membrane</keyword>
<feature type="transmembrane region" description="Helical" evidence="7">
    <location>
        <begin position="27"/>
        <end position="50"/>
    </location>
</feature>
<evidence type="ECO:0000256" key="5">
    <source>
        <dbReference type="ARBA" id="ARBA00023136"/>
    </source>
</evidence>
<proteinExistence type="predicted"/>
<dbReference type="OrthoDB" id="9808671at2"/>
<keyword evidence="4 7" id="KW-1133">Transmembrane helix</keyword>
<sequence>MIPVSLFCRAFARRFADRFLATNCWEVAGGLAFTTLLALVPVATLTILFFRTVPAFAKLGEALREFLTANLLPEAAATIITQYAEAFTTNAGQLTALGSTMLVFTSVLLLATVEDVFNRIWNARRARGWARRLTLYWFVLTAGPLLVGGSIAAARALAQEASEFAGHASWSDQVLAVFVPLSLLWLFFSFLYYAVPHHPVRGRIAATAGLIVAVLFLLLQKGFGWFVATIPTYTLIYGAFATLPIFLLWLYSLWLLILSGAVAAAAFEETNAEIKSMPHFPGYEALAAFTILETLWAAQKVGKTVDQEELWHAAQLPPHECERLLDALTARGWIERSEKGAWLAAIAPQVLSPAHVLAAFALDLDAWRQHAQTPGARWLPEQLRPAAHALAQPFASLREETAPTQREENRNLPSDSAG</sequence>
<feature type="transmembrane region" description="Helical" evidence="7">
    <location>
        <begin position="174"/>
        <end position="195"/>
    </location>
</feature>
<dbReference type="Proteomes" id="UP000262004">
    <property type="component" value="Chromosome"/>
</dbReference>
<dbReference type="InterPro" id="IPR017039">
    <property type="entry name" value="Virul_fac_BrkB"/>
</dbReference>
<feature type="region of interest" description="Disordered" evidence="6">
    <location>
        <begin position="394"/>
        <end position="418"/>
    </location>
</feature>
<evidence type="ECO:0000256" key="7">
    <source>
        <dbReference type="SAM" id="Phobius"/>
    </source>
</evidence>
<evidence type="ECO:0000256" key="4">
    <source>
        <dbReference type="ARBA" id="ARBA00022989"/>
    </source>
</evidence>
<evidence type="ECO:0000256" key="3">
    <source>
        <dbReference type="ARBA" id="ARBA00022692"/>
    </source>
</evidence>
<reference evidence="8 9" key="1">
    <citation type="submission" date="2018-04" db="EMBL/GenBank/DDBJ databases">
        <title>Complete genome sequence of Hydrogenophilus thermoluteolus TH-1.</title>
        <authorList>
            <person name="Arai H."/>
        </authorList>
    </citation>
    <scope>NUCLEOTIDE SEQUENCE [LARGE SCALE GENOMIC DNA]</scope>
    <source>
        <strain evidence="8 9">TH-1</strain>
    </source>
</reference>
<organism evidence="8 9">
    <name type="scientific">Hydrogenophilus thermoluteolus</name>
    <name type="common">Pseudomonas hydrogenothermophila</name>
    <dbReference type="NCBI Taxonomy" id="297"/>
    <lineage>
        <taxon>Bacteria</taxon>
        <taxon>Pseudomonadati</taxon>
        <taxon>Pseudomonadota</taxon>
        <taxon>Hydrogenophilia</taxon>
        <taxon>Hydrogenophilales</taxon>
        <taxon>Hydrogenophilaceae</taxon>
        <taxon>Hydrogenophilus</taxon>
    </lineage>
</organism>
<evidence type="ECO:0000256" key="6">
    <source>
        <dbReference type="SAM" id="MobiDB-lite"/>
    </source>
</evidence>
<dbReference type="NCBIfam" id="TIGR00765">
    <property type="entry name" value="yihY_not_rbn"/>
    <property type="match status" value="1"/>
</dbReference>
<comment type="subcellular location">
    <subcellularLocation>
        <location evidence="1">Cell membrane</location>
        <topology evidence="1">Multi-pass membrane protein</topology>
    </subcellularLocation>
</comment>
<feature type="compositionally biased region" description="Basic and acidic residues" evidence="6">
    <location>
        <begin position="397"/>
        <end position="410"/>
    </location>
</feature>
<evidence type="ECO:0000313" key="9">
    <source>
        <dbReference type="Proteomes" id="UP000262004"/>
    </source>
</evidence>
<protein>
    <submittedName>
        <fullName evidence="8">Uncharacterized protein</fullName>
    </submittedName>
</protein>